<comment type="similarity">
    <text evidence="1 4">Belongs to the N(4)/N(6)-methyltransferase family.</text>
</comment>
<dbReference type="GO" id="GO:0005694">
    <property type="term" value="C:chromosome"/>
    <property type="evidence" value="ECO:0007669"/>
    <property type="project" value="TreeGrafter"/>
</dbReference>
<dbReference type="AlphaFoldDB" id="A0A517XUT7"/>
<dbReference type="Pfam" id="PF02195">
    <property type="entry name" value="ParB_N"/>
    <property type="match status" value="1"/>
</dbReference>
<dbReference type="InterPro" id="IPR015840">
    <property type="entry name" value="DNA_MeTrfase_ParB"/>
</dbReference>
<dbReference type="InterPro" id="IPR002941">
    <property type="entry name" value="DNA_methylase_N4/N6"/>
</dbReference>
<dbReference type="Proteomes" id="UP000319576">
    <property type="component" value="Chromosome"/>
</dbReference>
<dbReference type="InterPro" id="IPR001091">
    <property type="entry name" value="RM_Methyltransferase"/>
</dbReference>
<dbReference type="EMBL" id="CP036273">
    <property type="protein sequence ID" value="QDU21271.1"/>
    <property type="molecule type" value="Genomic_DNA"/>
</dbReference>
<dbReference type="OrthoDB" id="9773571at2"/>
<dbReference type="GO" id="GO:0007059">
    <property type="term" value="P:chromosome segregation"/>
    <property type="evidence" value="ECO:0007669"/>
    <property type="project" value="TreeGrafter"/>
</dbReference>
<dbReference type="Pfam" id="PF01555">
    <property type="entry name" value="N6_N4_Mtase"/>
    <property type="match status" value="1"/>
</dbReference>
<dbReference type="KEGG" id="uli:ETAA1_32370"/>
<dbReference type="SUPFAM" id="SSF110849">
    <property type="entry name" value="ParB/Sulfiredoxin"/>
    <property type="match status" value="1"/>
</dbReference>
<dbReference type="InterPro" id="IPR036086">
    <property type="entry name" value="ParB/Sulfiredoxin_sf"/>
</dbReference>
<dbReference type="PANTHER" id="PTHR33375">
    <property type="entry name" value="CHROMOSOME-PARTITIONING PROTEIN PARB-RELATED"/>
    <property type="match status" value="1"/>
</dbReference>
<dbReference type="SUPFAM" id="SSF53335">
    <property type="entry name" value="S-adenosyl-L-methionine-dependent methyltransferases"/>
    <property type="match status" value="1"/>
</dbReference>
<evidence type="ECO:0000313" key="7">
    <source>
        <dbReference type="Proteomes" id="UP000319576"/>
    </source>
</evidence>
<keyword evidence="7" id="KW-1185">Reference proteome</keyword>
<proteinExistence type="inferred from homology"/>
<dbReference type="InterPro" id="IPR029063">
    <property type="entry name" value="SAM-dependent_MTases_sf"/>
</dbReference>
<dbReference type="InterPro" id="IPR003115">
    <property type="entry name" value="ParB_N"/>
</dbReference>
<name>A0A517XUT7_9BACT</name>
<dbReference type="Gene3D" id="3.40.50.150">
    <property type="entry name" value="Vaccinia Virus protein VP39"/>
    <property type="match status" value="1"/>
</dbReference>
<keyword evidence="3 6" id="KW-0808">Transferase</keyword>
<dbReference type="PANTHER" id="PTHR33375:SF1">
    <property type="entry name" value="CHROMOSOME-PARTITIONING PROTEIN PARB-RELATED"/>
    <property type="match status" value="1"/>
</dbReference>
<dbReference type="Gene3D" id="3.90.1530.10">
    <property type="entry name" value="Conserved hypothetical protein from pyrococcus furiosus pfu- 392566-001, ParB domain"/>
    <property type="match status" value="1"/>
</dbReference>
<keyword evidence="2 6" id="KW-0489">Methyltransferase</keyword>
<dbReference type="EC" id="2.1.1.-" evidence="4"/>
<dbReference type="InterPro" id="IPR050336">
    <property type="entry name" value="Chromosome_partition/occlusion"/>
</dbReference>
<dbReference type="CDD" id="cd16402">
    <property type="entry name" value="ParB_N_like_MT"/>
    <property type="match status" value="1"/>
</dbReference>
<reference evidence="6 7" key="1">
    <citation type="submission" date="2019-02" db="EMBL/GenBank/DDBJ databases">
        <title>Deep-cultivation of Planctomycetes and their phenomic and genomic characterization uncovers novel biology.</title>
        <authorList>
            <person name="Wiegand S."/>
            <person name="Jogler M."/>
            <person name="Boedeker C."/>
            <person name="Pinto D."/>
            <person name="Vollmers J."/>
            <person name="Rivas-Marin E."/>
            <person name="Kohn T."/>
            <person name="Peeters S.H."/>
            <person name="Heuer A."/>
            <person name="Rast P."/>
            <person name="Oberbeckmann S."/>
            <person name="Bunk B."/>
            <person name="Jeske O."/>
            <person name="Meyerdierks A."/>
            <person name="Storesund J.E."/>
            <person name="Kallscheuer N."/>
            <person name="Luecker S."/>
            <person name="Lage O.M."/>
            <person name="Pohl T."/>
            <person name="Merkel B.J."/>
            <person name="Hornburger P."/>
            <person name="Mueller R.-W."/>
            <person name="Bruemmer F."/>
            <person name="Labrenz M."/>
            <person name="Spormann A.M."/>
            <person name="Op den Camp H."/>
            <person name="Overmann J."/>
            <person name="Amann R."/>
            <person name="Jetten M.S.M."/>
            <person name="Mascher T."/>
            <person name="Medema M.H."/>
            <person name="Devos D.P."/>
            <person name="Kaster A.-K."/>
            <person name="Ovreas L."/>
            <person name="Rohde M."/>
            <person name="Galperin M.Y."/>
            <person name="Jogler C."/>
        </authorList>
    </citation>
    <scope>NUCLEOTIDE SEQUENCE [LARGE SCALE GENOMIC DNA]</scope>
    <source>
        <strain evidence="6 7">ETA_A1</strain>
    </source>
</reference>
<evidence type="ECO:0000256" key="3">
    <source>
        <dbReference type="ARBA" id="ARBA00022679"/>
    </source>
</evidence>
<organism evidence="6 7">
    <name type="scientific">Urbifossiella limnaea</name>
    <dbReference type="NCBI Taxonomy" id="2528023"/>
    <lineage>
        <taxon>Bacteria</taxon>
        <taxon>Pseudomonadati</taxon>
        <taxon>Planctomycetota</taxon>
        <taxon>Planctomycetia</taxon>
        <taxon>Gemmatales</taxon>
        <taxon>Gemmataceae</taxon>
        <taxon>Urbifossiella</taxon>
    </lineage>
</organism>
<accession>A0A517XUT7</accession>
<dbReference type="PRINTS" id="PR00508">
    <property type="entry name" value="S21N4MTFRASE"/>
</dbReference>
<evidence type="ECO:0000256" key="1">
    <source>
        <dbReference type="ARBA" id="ARBA00006594"/>
    </source>
</evidence>
<protein>
    <recommendedName>
        <fullName evidence="4">Methyltransferase</fullName>
        <ecNumber evidence="4">2.1.1.-</ecNumber>
    </recommendedName>
</protein>
<dbReference type="GO" id="GO:0003677">
    <property type="term" value="F:DNA binding"/>
    <property type="evidence" value="ECO:0007669"/>
    <property type="project" value="InterPro"/>
</dbReference>
<gene>
    <name evidence="6" type="ORF">ETAA1_32370</name>
</gene>
<evidence type="ECO:0000313" key="6">
    <source>
        <dbReference type="EMBL" id="QDU21271.1"/>
    </source>
</evidence>
<dbReference type="GO" id="GO:0032259">
    <property type="term" value="P:methylation"/>
    <property type="evidence" value="ECO:0007669"/>
    <property type="project" value="UniProtKB-KW"/>
</dbReference>
<evidence type="ECO:0000259" key="5">
    <source>
        <dbReference type="SMART" id="SM00470"/>
    </source>
</evidence>
<dbReference type="GO" id="GO:0008170">
    <property type="term" value="F:N-methyltransferase activity"/>
    <property type="evidence" value="ECO:0007669"/>
    <property type="project" value="InterPro"/>
</dbReference>
<dbReference type="InterPro" id="IPR002052">
    <property type="entry name" value="DNA_methylase_N6_adenine_CS"/>
</dbReference>
<dbReference type="REBASE" id="355284">
    <property type="entry name" value="M.PbaETAA1ORF32370P"/>
</dbReference>
<dbReference type="RefSeq" id="WP_145240100.1">
    <property type="nucleotide sequence ID" value="NZ_CP036273.1"/>
</dbReference>
<sequence length="416" mass="44326">MDVEMWPVGRLKPYPQNPRHNDAGVDAVAASLKAFGWQQPVVADEQDVIVVGHTRYKAALKLGLTEVPVHVARGLTPEQARAYRIADNQTATLSAWDDGLLAQELAALQAVDFDLGLTGFAEDDLLALLADPPAAAVADPDAVPEPPAVPVTRPGDLWAVGRHRLLCGDATKAADVARVLGGDPADVLLTDPPYNVAYEGGTADRLTIANDDLSPDDFQQFLFSALTAARTHLRPGGGFYVWHADTFGLSVRRAAAEAGLRVRQCLVWVKPALVLGRQDYQWRHEPCLYGWADGAPHTWLGGRAQTTVLEFDKPARNAEHPTMKPVALFQALLANSCPVGGVVLDPFGGSGTTLVAAEQAGRSARLLEVDPRYCDVILSRAGATFGDAVPVRLLDGDTEVAHADVVAARRAEAAAA</sequence>
<feature type="domain" description="ParB-like N-terminal" evidence="5">
    <location>
        <begin position="4"/>
        <end position="89"/>
    </location>
</feature>
<dbReference type="PROSITE" id="PS00092">
    <property type="entry name" value="N6_MTASE"/>
    <property type="match status" value="1"/>
</dbReference>
<evidence type="ECO:0000256" key="2">
    <source>
        <dbReference type="ARBA" id="ARBA00022603"/>
    </source>
</evidence>
<dbReference type="SMART" id="SM00470">
    <property type="entry name" value="ParB"/>
    <property type="match status" value="1"/>
</dbReference>
<evidence type="ECO:0000256" key="4">
    <source>
        <dbReference type="RuleBase" id="RU362026"/>
    </source>
</evidence>
<dbReference type="PIRSF" id="PIRSF036758">
    <property type="entry name" value="Aden_M_ParB"/>
    <property type="match status" value="1"/>
</dbReference>